<comment type="caution">
    <text evidence="2">The sequence shown here is derived from an EMBL/GenBank/DDBJ whole genome shotgun (WGS) entry which is preliminary data.</text>
</comment>
<feature type="region of interest" description="Disordered" evidence="1">
    <location>
        <begin position="44"/>
        <end position="82"/>
    </location>
</feature>
<reference evidence="2 3" key="1">
    <citation type="submission" date="2018-07" db="EMBL/GenBank/DDBJ databases">
        <title>Genomic Encyclopedia of Type Strains, Phase IV (KMG-IV): sequencing the most valuable type-strain genomes for metagenomic binning, comparative biology and taxonomic classification.</title>
        <authorList>
            <person name="Goeker M."/>
        </authorList>
    </citation>
    <scope>NUCLEOTIDE SEQUENCE [LARGE SCALE GENOMIC DNA]</scope>
    <source>
        <strain evidence="2 3">DSM 25281</strain>
    </source>
</reference>
<protein>
    <submittedName>
        <fullName evidence="2">Spore coat protein CotO</fullName>
    </submittedName>
</protein>
<accession>A0A370GVN8</accession>
<evidence type="ECO:0000256" key="1">
    <source>
        <dbReference type="SAM" id="MobiDB-lite"/>
    </source>
</evidence>
<dbReference type="RefSeq" id="WP_114743950.1">
    <property type="nucleotide sequence ID" value="NZ_QQAY01000001.1"/>
</dbReference>
<dbReference type="OrthoDB" id="2968468at2"/>
<dbReference type="AlphaFoldDB" id="A0A370GVN8"/>
<name>A0A370GVN8_9BACI</name>
<proteinExistence type="predicted"/>
<keyword evidence="2" id="KW-0167">Capsid protein</keyword>
<feature type="compositionally biased region" description="Basic and acidic residues" evidence="1">
    <location>
        <begin position="57"/>
        <end position="71"/>
    </location>
</feature>
<dbReference type="Proteomes" id="UP000255326">
    <property type="component" value="Unassembled WGS sequence"/>
</dbReference>
<evidence type="ECO:0000313" key="2">
    <source>
        <dbReference type="EMBL" id="RDI47745.1"/>
    </source>
</evidence>
<sequence>MKNDSKTNQGIKGPLIYIQQPDFHIEKTNMQEIYISKEETELKQAVKPNSELNEEAQTAHENKNNSPKEEVENTSDSISQTGTYEFKPVKPFRMMELDEKIAYLAKFSGGKAPFPCEFMTNELRVKGIIHRIHGPLIEIKTFTDDFFVVHQNDLLEIKMIGIM</sequence>
<gene>
    <name evidence="2" type="ORF">DFR59_101408</name>
</gene>
<evidence type="ECO:0000313" key="3">
    <source>
        <dbReference type="Proteomes" id="UP000255326"/>
    </source>
</evidence>
<dbReference type="InterPro" id="IPR025439">
    <property type="entry name" value="Spore_coat_CotO"/>
</dbReference>
<organism evidence="2 3">
    <name type="scientific">Falsibacillus pallidus</name>
    <dbReference type="NCBI Taxonomy" id="493781"/>
    <lineage>
        <taxon>Bacteria</taxon>
        <taxon>Bacillati</taxon>
        <taxon>Bacillota</taxon>
        <taxon>Bacilli</taxon>
        <taxon>Bacillales</taxon>
        <taxon>Bacillaceae</taxon>
        <taxon>Falsibacillus</taxon>
    </lineage>
</organism>
<dbReference type="EMBL" id="QQAY01000001">
    <property type="protein sequence ID" value="RDI47745.1"/>
    <property type="molecule type" value="Genomic_DNA"/>
</dbReference>
<keyword evidence="2" id="KW-0946">Virion</keyword>
<keyword evidence="3" id="KW-1185">Reference proteome</keyword>
<dbReference type="Pfam" id="PF14153">
    <property type="entry name" value="Spore_coat_CotO"/>
    <property type="match status" value="1"/>
</dbReference>